<keyword evidence="2" id="KW-1185">Reference proteome</keyword>
<protein>
    <recommendedName>
        <fullName evidence="3">YdaS antitoxin of YdaST toxin-antitoxin system</fullName>
    </recommendedName>
</protein>
<proteinExistence type="predicted"/>
<dbReference type="AlphaFoldDB" id="A0A4R3Z5Q3"/>
<gene>
    <name evidence="1" type="ORF">EDC52_101759</name>
</gene>
<sequence length="55" mass="6149">MMLTDFIDKTFGGNKAAFARHMGVDAQTVNKWVKAGWLVIDDKLCSPRRDIPPVS</sequence>
<dbReference type="Gene3D" id="1.10.260.40">
    <property type="entry name" value="lambda repressor-like DNA-binding domains"/>
    <property type="match status" value="1"/>
</dbReference>
<dbReference type="EMBL" id="SMCR01000001">
    <property type="protein sequence ID" value="TCW00409.1"/>
    <property type="molecule type" value="Genomic_DNA"/>
</dbReference>
<name>A0A4R3Z5Q3_9GAMM</name>
<comment type="caution">
    <text evidence="1">The sequence shown here is derived from an EMBL/GenBank/DDBJ whole genome shotgun (WGS) entry which is preliminary data.</text>
</comment>
<dbReference type="GO" id="GO:0003677">
    <property type="term" value="F:DNA binding"/>
    <property type="evidence" value="ECO:0007669"/>
    <property type="project" value="InterPro"/>
</dbReference>
<reference evidence="1 2" key="1">
    <citation type="submission" date="2019-03" db="EMBL/GenBank/DDBJ databases">
        <title>Genomic Encyclopedia of Type Strains, Phase IV (KMG-IV): sequencing the most valuable type-strain genomes for metagenomic binning, comparative biology and taxonomic classification.</title>
        <authorList>
            <person name="Goeker M."/>
        </authorList>
    </citation>
    <scope>NUCLEOTIDE SEQUENCE [LARGE SCALE GENOMIC DNA]</scope>
    <source>
        <strain evidence="1 2">DSM 19580</strain>
    </source>
</reference>
<evidence type="ECO:0000313" key="2">
    <source>
        <dbReference type="Proteomes" id="UP000295719"/>
    </source>
</evidence>
<organism evidence="1 2">
    <name type="scientific">Biostraticola tofi</name>
    <dbReference type="NCBI Taxonomy" id="466109"/>
    <lineage>
        <taxon>Bacteria</taxon>
        <taxon>Pseudomonadati</taxon>
        <taxon>Pseudomonadota</taxon>
        <taxon>Gammaproteobacteria</taxon>
        <taxon>Enterobacterales</taxon>
        <taxon>Bruguierivoracaceae</taxon>
        <taxon>Biostraticola</taxon>
    </lineage>
</organism>
<evidence type="ECO:0008006" key="3">
    <source>
        <dbReference type="Google" id="ProtNLM"/>
    </source>
</evidence>
<dbReference type="InterPro" id="IPR010982">
    <property type="entry name" value="Lambda_DNA-bd_dom_sf"/>
</dbReference>
<dbReference type="Proteomes" id="UP000295719">
    <property type="component" value="Unassembled WGS sequence"/>
</dbReference>
<evidence type="ECO:0000313" key="1">
    <source>
        <dbReference type="EMBL" id="TCW00409.1"/>
    </source>
</evidence>
<accession>A0A4R3Z5Q3</accession>